<gene>
    <name evidence="1" type="ORF">HNQ99_000117</name>
</gene>
<name>A0A840HQD6_9SPHN</name>
<accession>A0A840HQD6</accession>
<reference evidence="1 2" key="1">
    <citation type="submission" date="2020-08" db="EMBL/GenBank/DDBJ databases">
        <title>Genomic Encyclopedia of Type Strains, Phase IV (KMG-IV): sequencing the most valuable type-strain genomes for metagenomic binning, comparative biology and taxonomic classification.</title>
        <authorList>
            <person name="Goeker M."/>
        </authorList>
    </citation>
    <scope>NUCLEOTIDE SEQUENCE [LARGE SCALE GENOMIC DNA]</scope>
    <source>
        <strain evidence="1 2">DSM 7465</strain>
    </source>
</reference>
<dbReference type="RefSeq" id="WP_184473705.1">
    <property type="nucleotide sequence ID" value="NZ_JACHOV010000001.1"/>
</dbReference>
<keyword evidence="2" id="KW-1185">Reference proteome</keyword>
<evidence type="ECO:0000313" key="1">
    <source>
        <dbReference type="EMBL" id="MBB4639837.1"/>
    </source>
</evidence>
<proteinExistence type="predicted"/>
<comment type="caution">
    <text evidence="1">The sequence shown here is derived from an EMBL/GenBank/DDBJ whole genome shotgun (WGS) entry which is preliminary data.</text>
</comment>
<dbReference type="Proteomes" id="UP000575068">
    <property type="component" value="Unassembled WGS sequence"/>
</dbReference>
<dbReference type="Pfam" id="PF19135">
    <property type="entry name" value="DUF5818"/>
    <property type="match status" value="1"/>
</dbReference>
<dbReference type="EMBL" id="JACHOV010000001">
    <property type="protein sequence ID" value="MBB4639837.1"/>
    <property type="molecule type" value="Genomic_DNA"/>
</dbReference>
<dbReference type="AlphaFoldDB" id="A0A840HQD6"/>
<organism evidence="1 2">
    <name type="scientific">Rhizorhapis suberifaciens</name>
    <name type="common">corky root of lettuce</name>
    <dbReference type="NCBI Taxonomy" id="13656"/>
    <lineage>
        <taxon>Bacteria</taxon>
        <taxon>Pseudomonadati</taxon>
        <taxon>Pseudomonadota</taxon>
        <taxon>Alphaproteobacteria</taxon>
        <taxon>Sphingomonadales</taxon>
        <taxon>Sphingomonadaceae</taxon>
        <taxon>Rhizorhapis</taxon>
    </lineage>
</organism>
<evidence type="ECO:0000313" key="2">
    <source>
        <dbReference type="Proteomes" id="UP000575068"/>
    </source>
</evidence>
<sequence length="65" mass="7691">MPRGTRHTLTGTLRWTRLGYALEMDDGGMWRLDLGMIWRIRRHVDRRITVEGARSGFDLLDVHRL</sequence>
<dbReference type="InterPro" id="IPR043856">
    <property type="entry name" value="DUF5818"/>
</dbReference>
<protein>
    <submittedName>
        <fullName evidence="1">Uncharacterized protein</fullName>
    </submittedName>
</protein>